<dbReference type="STRING" id="391625.PPSIR1_06491"/>
<dbReference type="RefSeq" id="WP_006976344.1">
    <property type="nucleotide sequence ID" value="NZ_ABCS01000127.1"/>
</dbReference>
<accession>A6GI08</accession>
<evidence type="ECO:0000313" key="2">
    <source>
        <dbReference type="Proteomes" id="UP000005801"/>
    </source>
</evidence>
<comment type="caution">
    <text evidence="1">The sequence shown here is derived from an EMBL/GenBank/DDBJ whole genome shotgun (WGS) entry which is preliminary data.</text>
</comment>
<proteinExistence type="predicted"/>
<dbReference type="Proteomes" id="UP000005801">
    <property type="component" value="Unassembled WGS sequence"/>
</dbReference>
<name>A6GI08_9BACT</name>
<dbReference type="AlphaFoldDB" id="A6GI08"/>
<sequence>MPATVEPSITDSITQVNTKVLGDAPAQAMGTLYQTASATSGIALQNAVHAQNNQYALNNAAAVEGVNLLYTSPTAASAAASTKIDAGFEGVMAKIDGLILNTRSLR</sequence>
<dbReference type="InterPro" id="IPR021070">
    <property type="entry name" value="Killing_trait_RebB"/>
</dbReference>
<dbReference type="Pfam" id="PF11747">
    <property type="entry name" value="RebB"/>
    <property type="match status" value="1"/>
</dbReference>
<dbReference type="eggNOG" id="ENOG5032CA3">
    <property type="taxonomic scope" value="Bacteria"/>
</dbReference>
<organism evidence="1 2">
    <name type="scientific">Plesiocystis pacifica SIR-1</name>
    <dbReference type="NCBI Taxonomy" id="391625"/>
    <lineage>
        <taxon>Bacteria</taxon>
        <taxon>Pseudomonadati</taxon>
        <taxon>Myxococcota</taxon>
        <taxon>Polyangia</taxon>
        <taxon>Nannocystales</taxon>
        <taxon>Nannocystaceae</taxon>
        <taxon>Plesiocystis</taxon>
    </lineage>
</organism>
<evidence type="ECO:0000313" key="1">
    <source>
        <dbReference type="EMBL" id="EDM74515.1"/>
    </source>
</evidence>
<dbReference type="EMBL" id="ABCS01000127">
    <property type="protein sequence ID" value="EDM74515.1"/>
    <property type="molecule type" value="Genomic_DNA"/>
</dbReference>
<protein>
    <submittedName>
        <fullName evidence="1">Probable RebB like protein</fullName>
    </submittedName>
</protein>
<keyword evidence="2" id="KW-1185">Reference proteome</keyword>
<dbReference type="OrthoDB" id="5524233at2"/>
<gene>
    <name evidence="1" type="ORF">PPSIR1_06491</name>
</gene>
<reference evidence="1 2" key="1">
    <citation type="submission" date="2007-06" db="EMBL/GenBank/DDBJ databases">
        <authorList>
            <person name="Shimkets L."/>
            <person name="Ferriera S."/>
            <person name="Johnson J."/>
            <person name="Kravitz S."/>
            <person name="Beeson K."/>
            <person name="Sutton G."/>
            <person name="Rogers Y.-H."/>
            <person name="Friedman R."/>
            <person name="Frazier M."/>
            <person name="Venter J.C."/>
        </authorList>
    </citation>
    <scope>NUCLEOTIDE SEQUENCE [LARGE SCALE GENOMIC DNA]</scope>
    <source>
        <strain evidence="1 2">SIR-1</strain>
    </source>
</reference>